<comment type="caution">
    <text evidence="2">The sequence shown here is derived from an EMBL/GenBank/DDBJ whole genome shotgun (WGS) entry which is preliminary data.</text>
</comment>
<proteinExistence type="predicted"/>
<organism evidence="2 3">
    <name type="scientific">Rosa chinensis</name>
    <name type="common">China rose</name>
    <dbReference type="NCBI Taxonomy" id="74649"/>
    <lineage>
        <taxon>Eukaryota</taxon>
        <taxon>Viridiplantae</taxon>
        <taxon>Streptophyta</taxon>
        <taxon>Embryophyta</taxon>
        <taxon>Tracheophyta</taxon>
        <taxon>Spermatophyta</taxon>
        <taxon>Magnoliopsida</taxon>
        <taxon>eudicotyledons</taxon>
        <taxon>Gunneridae</taxon>
        <taxon>Pentapetalae</taxon>
        <taxon>rosids</taxon>
        <taxon>fabids</taxon>
        <taxon>Rosales</taxon>
        <taxon>Rosaceae</taxon>
        <taxon>Rosoideae</taxon>
        <taxon>Rosoideae incertae sedis</taxon>
        <taxon>Rosa</taxon>
    </lineage>
</organism>
<dbReference type="EMBL" id="PDCK01000039">
    <property type="protein sequence ID" value="PRQ57175.1"/>
    <property type="molecule type" value="Genomic_DNA"/>
</dbReference>
<evidence type="ECO:0000256" key="1">
    <source>
        <dbReference type="SAM" id="MobiDB-lite"/>
    </source>
</evidence>
<feature type="compositionally biased region" description="Polar residues" evidence="1">
    <location>
        <begin position="12"/>
        <end position="24"/>
    </location>
</feature>
<accession>A0A2P6SES3</accession>
<dbReference type="Proteomes" id="UP000238479">
    <property type="component" value="Chromosome 1"/>
</dbReference>
<evidence type="ECO:0000313" key="3">
    <source>
        <dbReference type="Proteomes" id="UP000238479"/>
    </source>
</evidence>
<dbReference type="Gramene" id="PRQ57175">
    <property type="protein sequence ID" value="PRQ57175"/>
    <property type="gene ID" value="RchiOBHm_Chr1g0345431"/>
</dbReference>
<sequence length="51" mass="5539">MREKGGTIELPKSTTLEPINSSGPAPTILPILSGRQAKKLKVVVLEQLNRQ</sequence>
<gene>
    <name evidence="2" type="ORF">RchiOBHm_Chr1g0345431</name>
</gene>
<dbReference type="AlphaFoldDB" id="A0A2P6SES3"/>
<name>A0A2P6SES3_ROSCH</name>
<feature type="region of interest" description="Disordered" evidence="1">
    <location>
        <begin position="1"/>
        <end position="25"/>
    </location>
</feature>
<protein>
    <submittedName>
        <fullName evidence="2">Uncharacterized protein</fullName>
    </submittedName>
</protein>
<reference evidence="2 3" key="1">
    <citation type="journal article" date="2018" name="Nat. Genet.">
        <title>The Rosa genome provides new insights in the design of modern roses.</title>
        <authorList>
            <person name="Bendahmane M."/>
        </authorList>
    </citation>
    <scope>NUCLEOTIDE SEQUENCE [LARGE SCALE GENOMIC DNA]</scope>
    <source>
        <strain evidence="3">cv. Old Blush</strain>
    </source>
</reference>
<keyword evidence="3" id="KW-1185">Reference proteome</keyword>
<evidence type="ECO:0000313" key="2">
    <source>
        <dbReference type="EMBL" id="PRQ57175.1"/>
    </source>
</evidence>